<evidence type="ECO:0000313" key="2">
    <source>
        <dbReference type="EMBL" id="GAA4479244.1"/>
    </source>
</evidence>
<dbReference type="Proteomes" id="UP001501183">
    <property type="component" value="Unassembled WGS sequence"/>
</dbReference>
<gene>
    <name evidence="2" type="ORF">GCM10023094_24100</name>
</gene>
<feature type="region of interest" description="Disordered" evidence="1">
    <location>
        <begin position="30"/>
        <end position="51"/>
    </location>
</feature>
<dbReference type="InterPro" id="IPR006311">
    <property type="entry name" value="TAT_signal"/>
</dbReference>
<dbReference type="PROSITE" id="PS51318">
    <property type="entry name" value="TAT"/>
    <property type="match status" value="1"/>
</dbReference>
<reference evidence="3" key="1">
    <citation type="journal article" date="2019" name="Int. J. Syst. Evol. Microbiol.">
        <title>The Global Catalogue of Microorganisms (GCM) 10K type strain sequencing project: providing services to taxonomists for standard genome sequencing and annotation.</title>
        <authorList>
            <consortium name="The Broad Institute Genomics Platform"/>
            <consortium name="The Broad Institute Genome Sequencing Center for Infectious Disease"/>
            <person name="Wu L."/>
            <person name="Ma J."/>
        </authorList>
    </citation>
    <scope>NUCLEOTIDE SEQUENCE [LARGE SCALE GENOMIC DNA]</scope>
    <source>
        <strain evidence="3">JCM 32206</strain>
    </source>
</reference>
<dbReference type="RefSeq" id="WP_345345072.1">
    <property type="nucleotide sequence ID" value="NZ_BAABFB010000038.1"/>
</dbReference>
<protein>
    <recommendedName>
        <fullName evidence="4">Lipoprotein</fullName>
    </recommendedName>
</protein>
<keyword evidence="3" id="KW-1185">Reference proteome</keyword>
<dbReference type="PROSITE" id="PS51257">
    <property type="entry name" value="PROKAR_LIPOPROTEIN"/>
    <property type="match status" value="1"/>
</dbReference>
<feature type="compositionally biased region" description="Low complexity" evidence="1">
    <location>
        <begin position="31"/>
        <end position="51"/>
    </location>
</feature>
<comment type="caution">
    <text evidence="2">The sequence shown here is derived from an EMBL/GenBank/DDBJ whole genome shotgun (WGS) entry which is preliminary data.</text>
</comment>
<evidence type="ECO:0000256" key="1">
    <source>
        <dbReference type="SAM" id="MobiDB-lite"/>
    </source>
</evidence>
<proteinExistence type="predicted"/>
<sequence length="144" mass="14480">MSFRRFVLAAAGSAAVLAVTVGCSNQPAPAPAGTSAVAPAPGTAAPATPIPGDTGGVTAAQAEKLCSDMAAQLQNWRTYTPTIGKGGLNTVVGTWAAQNGINMIDLVSHKARIDVITSAQCPDVREGAMYALEIPDLASGLIGF</sequence>
<dbReference type="EMBL" id="BAABFB010000038">
    <property type="protein sequence ID" value="GAA4479244.1"/>
    <property type="molecule type" value="Genomic_DNA"/>
</dbReference>
<evidence type="ECO:0000313" key="3">
    <source>
        <dbReference type="Proteomes" id="UP001501183"/>
    </source>
</evidence>
<accession>A0ABP8P374</accession>
<organism evidence="2 3">
    <name type="scientific">Rhodococcus olei</name>
    <dbReference type="NCBI Taxonomy" id="2161675"/>
    <lineage>
        <taxon>Bacteria</taxon>
        <taxon>Bacillati</taxon>
        <taxon>Actinomycetota</taxon>
        <taxon>Actinomycetes</taxon>
        <taxon>Mycobacteriales</taxon>
        <taxon>Nocardiaceae</taxon>
        <taxon>Rhodococcus</taxon>
    </lineage>
</organism>
<evidence type="ECO:0008006" key="4">
    <source>
        <dbReference type="Google" id="ProtNLM"/>
    </source>
</evidence>
<name>A0ABP8P374_9NOCA</name>